<dbReference type="AlphaFoldDB" id="A0A1C3JZD6"/>
<dbReference type="Pfam" id="PF16822">
    <property type="entry name" value="ALGX"/>
    <property type="match status" value="1"/>
</dbReference>
<evidence type="ECO:0000259" key="8">
    <source>
        <dbReference type="Pfam" id="PF16822"/>
    </source>
</evidence>
<gene>
    <name evidence="9" type="ORF">ODI_02692</name>
    <name evidence="10" type="ORF">ODI_R2619</name>
</gene>
<dbReference type="GO" id="GO:0042121">
    <property type="term" value="P:alginic acid biosynthetic process"/>
    <property type="evidence" value="ECO:0007669"/>
    <property type="project" value="UniProtKB-UniPathway"/>
</dbReference>
<evidence type="ECO:0000256" key="6">
    <source>
        <dbReference type="ARBA" id="ARBA00022841"/>
    </source>
</evidence>
<dbReference type="RefSeq" id="WP_067751089.1">
    <property type="nucleotide sequence ID" value="NZ_LT907988.1"/>
</dbReference>
<feature type="domain" description="AlgX/AlgJ SGNH hydrolase-like" evidence="8">
    <location>
        <begin position="105"/>
        <end position="370"/>
    </location>
</feature>
<evidence type="ECO:0000313" key="11">
    <source>
        <dbReference type="Proteomes" id="UP000078558"/>
    </source>
</evidence>
<dbReference type="KEGG" id="odi:ODI_R2619"/>
<proteinExistence type="predicted"/>
<dbReference type="InterPro" id="IPR031811">
    <property type="entry name" value="ALGX/ALGJ_SGNH-like"/>
</dbReference>
<comment type="pathway">
    <text evidence="2">Glycan biosynthesis; alginate biosynthesis.</text>
</comment>
<evidence type="ECO:0000256" key="5">
    <source>
        <dbReference type="ARBA" id="ARBA00022764"/>
    </source>
</evidence>
<dbReference type="UniPathway" id="UPA00286"/>
<evidence type="ECO:0000256" key="2">
    <source>
        <dbReference type="ARBA" id="ARBA00005182"/>
    </source>
</evidence>
<feature type="transmembrane region" description="Helical" evidence="7">
    <location>
        <begin position="27"/>
        <end position="49"/>
    </location>
</feature>
<keyword evidence="7" id="KW-0472">Membrane</keyword>
<dbReference type="EMBL" id="LT907988">
    <property type="protein sequence ID" value="SOE50279.1"/>
    <property type="molecule type" value="Genomic_DNA"/>
</dbReference>
<evidence type="ECO:0000256" key="7">
    <source>
        <dbReference type="SAM" id="Phobius"/>
    </source>
</evidence>
<name>A0A1C3JZD6_9BURK</name>
<accession>A0A1C3JZD6</accession>
<dbReference type="GO" id="GO:0016740">
    <property type="term" value="F:transferase activity"/>
    <property type="evidence" value="ECO:0007669"/>
    <property type="project" value="UniProtKB-KW"/>
</dbReference>
<sequence length="385" mass="41150">MRDDLPPSTAKPPQQKPSWLARLVSPFAGYSLLAFMIAGLASNGYAVLAEDRALLPEDRSWAAFVDGKLTRGIADNLAGTPLPKAFADVQRGAGWLLMNDLGDRVRQGCPGWLFLAEELAIHPGREQNAAARAKTVLAVQKRLEARGIALVVAVVPDKSRIEHERLCGLQRSALLGTRAADWTASLAAAGVPAIDLATPMAALARQGEPFLRTDTHWTEAGAQASARYVAEQLRALSLAPSPDQTYTIEQGEPAWRPGDLVRLAGLDWLPRTLQPEAEQARASTITAAAAAEGATDDDLFGDAKLPRVTVMGSSFSRTSNFVPFLADALGTDVANFGRDGGKFAGGPNAYFASPAFKQTPPRLIVWEIPERDLQSPVTGETLNLP</sequence>
<keyword evidence="6" id="KW-0016">Alginate biosynthesis</keyword>
<comment type="subcellular location">
    <subcellularLocation>
        <location evidence="1">Periplasm</location>
    </subcellularLocation>
</comment>
<keyword evidence="7" id="KW-1133">Transmembrane helix</keyword>
<keyword evidence="3" id="KW-0808">Transferase</keyword>
<organism evidence="9 11">
    <name type="scientific">Orrella dioscoreae</name>
    <dbReference type="NCBI Taxonomy" id="1851544"/>
    <lineage>
        <taxon>Bacteria</taxon>
        <taxon>Pseudomonadati</taxon>
        <taxon>Pseudomonadota</taxon>
        <taxon>Betaproteobacteria</taxon>
        <taxon>Burkholderiales</taxon>
        <taxon>Alcaligenaceae</taxon>
        <taxon>Orrella</taxon>
    </lineage>
</organism>
<keyword evidence="5" id="KW-0574">Periplasm</keyword>
<evidence type="ECO:0000313" key="10">
    <source>
        <dbReference type="EMBL" id="SOE50279.1"/>
    </source>
</evidence>
<reference evidence="10 11" key="2">
    <citation type="submission" date="2017-08" db="EMBL/GenBank/DDBJ databases">
        <authorList>
            <person name="de Groot N.N."/>
        </authorList>
    </citation>
    <scope>NUCLEOTIDE SEQUENCE [LARGE SCALE GENOMIC DNA]</scope>
    <source>
        <strain evidence="10">Orrdi1</strain>
    </source>
</reference>
<evidence type="ECO:0000313" key="9">
    <source>
        <dbReference type="EMBL" id="SBT24622.1"/>
    </source>
</evidence>
<dbReference type="Proteomes" id="UP000078558">
    <property type="component" value="Chromosome I"/>
</dbReference>
<evidence type="ECO:0000256" key="4">
    <source>
        <dbReference type="ARBA" id="ARBA00022729"/>
    </source>
</evidence>
<keyword evidence="11" id="KW-1185">Reference proteome</keyword>
<dbReference type="EMBL" id="FLRC01000011">
    <property type="protein sequence ID" value="SBT24622.1"/>
    <property type="molecule type" value="Genomic_DNA"/>
</dbReference>
<evidence type="ECO:0000256" key="3">
    <source>
        <dbReference type="ARBA" id="ARBA00022679"/>
    </source>
</evidence>
<protein>
    <submittedName>
        <fullName evidence="9">Alginate biosynthesis protein AlgJ</fullName>
    </submittedName>
</protein>
<dbReference type="CDD" id="cd14444">
    <property type="entry name" value="AlgX_N_like_1"/>
    <property type="match status" value="1"/>
</dbReference>
<dbReference type="STRING" id="1851544.ODI_02692"/>
<keyword evidence="4" id="KW-0732">Signal</keyword>
<keyword evidence="7" id="KW-0812">Transmembrane</keyword>
<evidence type="ECO:0000256" key="1">
    <source>
        <dbReference type="ARBA" id="ARBA00004418"/>
    </source>
</evidence>
<dbReference type="GO" id="GO:0042597">
    <property type="term" value="C:periplasmic space"/>
    <property type="evidence" value="ECO:0007669"/>
    <property type="project" value="UniProtKB-SubCell"/>
</dbReference>
<dbReference type="OrthoDB" id="8717445at2"/>
<reference evidence="9 11" key="1">
    <citation type="submission" date="2016-06" db="EMBL/GenBank/DDBJ databases">
        <authorList>
            <person name="Kjaerup R.B."/>
            <person name="Dalgaard T.S."/>
            <person name="Juul-Madsen H.R."/>
        </authorList>
    </citation>
    <scope>NUCLEOTIDE SEQUENCE [LARGE SCALE GENOMIC DNA]</scope>
    <source>
        <strain evidence="9">Orrdi1</strain>
    </source>
</reference>